<protein>
    <submittedName>
        <fullName evidence="1">Uncharacterized protein</fullName>
    </submittedName>
</protein>
<sequence>MRNLYANLERDESLTLAVHETVMSYKKAGWTGNNAAAHMKEKRVRQAVTRVVGEDSATVDDLLKLIKAQYEYH</sequence>
<dbReference type="EMBL" id="CP133218">
    <property type="protein sequence ID" value="WML90808.1"/>
    <property type="molecule type" value="Genomic_DNA"/>
</dbReference>
<evidence type="ECO:0000313" key="2">
    <source>
        <dbReference type="Proteomes" id="UP001236657"/>
    </source>
</evidence>
<keyword evidence="2" id="KW-1185">Reference proteome</keyword>
<organism evidence="1 2">
    <name type="scientific">Thiothrix lacustris</name>
    <dbReference type="NCBI Taxonomy" id="525917"/>
    <lineage>
        <taxon>Bacteria</taxon>
        <taxon>Pseudomonadati</taxon>
        <taxon>Pseudomonadota</taxon>
        <taxon>Gammaproteobacteria</taxon>
        <taxon>Thiotrichales</taxon>
        <taxon>Thiotrichaceae</taxon>
        <taxon>Thiothrix</taxon>
    </lineage>
</organism>
<reference evidence="1 2" key="1">
    <citation type="submission" date="2023-08" db="EMBL/GenBank/DDBJ databases">
        <title>New molecular markers tilS and rpoB for phylogenetic and monitoring studies of the genus Thiothrix biodiversity.</title>
        <authorList>
            <person name="Ravin N.V."/>
            <person name="Smolyakov D."/>
            <person name="Markov N.D."/>
            <person name="Beletsky A.V."/>
            <person name="Mardanov A.V."/>
            <person name="Rudenko T.S."/>
            <person name="Grabovich M.Y."/>
        </authorList>
    </citation>
    <scope>NUCLEOTIDE SEQUENCE [LARGE SCALE GENOMIC DNA]</scope>
    <source>
        <strain evidence="1 2">MK1</strain>
    </source>
</reference>
<dbReference type="Proteomes" id="UP001236657">
    <property type="component" value="Chromosome"/>
</dbReference>
<name>A0ABY9MQK9_9GAMM</name>
<accession>A0ABY9MQK9</accession>
<proteinExistence type="predicted"/>
<gene>
    <name evidence="1" type="ORF">RCF98_00295</name>
</gene>
<dbReference type="RefSeq" id="WP_308895376.1">
    <property type="nucleotide sequence ID" value="NZ_CP133218.1"/>
</dbReference>
<evidence type="ECO:0000313" key="1">
    <source>
        <dbReference type="EMBL" id="WML90808.1"/>
    </source>
</evidence>